<gene>
    <name evidence="2" type="ORF">MetexDRAFT_2166</name>
</gene>
<evidence type="ECO:0000313" key="3">
    <source>
        <dbReference type="Proteomes" id="UP000004382"/>
    </source>
</evidence>
<name>H1KHQ4_METEX</name>
<dbReference type="PATRIC" id="fig|882800.3.peg.2134"/>
<comment type="caution">
    <text evidence="2">The sequence shown here is derived from an EMBL/GenBank/DDBJ whole genome shotgun (WGS) entry which is preliminary data.</text>
</comment>
<reference evidence="2 3" key="1">
    <citation type="submission" date="2011-09" db="EMBL/GenBank/DDBJ databases">
        <title>The draft genome of Methylobacterium extorquens DSM 13060.</title>
        <authorList>
            <consortium name="US DOE Joint Genome Institute (JGI-PGF)"/>
            <person name="Lucas S."/>
            <person name="Han J."/>
            <person name="Lapidus A."/>
            <person name="Cheng J.-F."/>
            <person name="Goodwin L."/>
            <person name="Pitluck S."/>
            <person name="Peters L."/>
            <person name="Land M.L."/>
            <person name="Hauser L."/>
            <person name="Koskimaki J."/>
            <person name="Halonen O."/>
            <person name="Pirttila A."/>
            <person name="Frank C."/>
            <person name="Woyke T.J."/>
        </authorList>
    </citation>
    <scope>NUCLEOTIDE SEQUENCE [LARGE SCALE GENOMIC DNA]</scope>
    <source>
        <strain evidence="2 3">DSM 13060</strain>
    </source>
</reference>
<dbReference type="Proteomes" id="UP000004382">
    <property type="component" value="Unassembled WGS sequence"/>
</dbReference>
<evidence type="ECO:0000256" key="1">
    <source>
        <dbReference type="SAM" id="MobiDB-lite"/>
    </source>
</evidence>
<protein>
    <submittedName>
        <fullName evidence="2">Uncharacterized protein</fullName>
    </submittedName>
</protein>
<dbReference type="EMBL" id="AGJK01000045">
    <property type="protein sequence ID" value="EHP92932.1"/>
    <property type="molecule type" value="Genomic_DNA"/>
</dbReference>
<dbReference type="AlphaFoldDB" id="H1KHQ4"/>
<accession>H1KHQ4</accession>
<feature type="region of interest" description="Disordered" evidence="1">
    <location>
        <begin position="40"/>
        <end position="61"/>
    </location>
</feature>
<organism evidence="2 3">
    <name type="scientific">Methylorubrum extorquens DSM 13060</name>
    <dbReference type="NCBI Taxonomy" id="882800"/>
    <lineage>
        <taxon>Bacteria</taxon>
        <taxon>Pseudomonadati</taxon>
        <taxon>Pseudomonadota</taxon>
        <taxon>Alphaproteobacteria</taxon>
        <taxon>Hyphomicrobiales</taxon>
        <taxon>Methylobacteriaceae</taxon>
        <taxon>Methylorubrum</taxon>
    </lineage>
</organism>
<proteinExistence type="predicted"/>
<sequence length="61" mass="6452">MARRSVITQAAIARAVKGAQAAGLKVGRVEIEGDRIVIHSGEEPAGPMTKLEAWRASRGAR</sequence>
<evidence type="ECO:0000313" key="2">
    <source>
        <dbReference type="EMBL" id="EHP92932.1"/>
    </source>
</evidence>
<dbReference type="RefSeq" id="WP_003599516.1">
    <property type="nucleotide sequence ID" value="NZ_AGJK01000045.1"/>
</dbReference>